<keyword evidence="3" id="KW-1003">Cell membrane</keyword>
<dbReference type="InterPro" id="IPR051393">
    <property type="entry name" value="ABC_transporter_permease"/>
</dbReference>
<feature type="domain" description="ABC transmembrane type-1" evidence="8">
    <location>
        <begin position="80"/>
        <end position="292"/>
    </location>
</feature>
<evidence type="ECO:0000256" key="2">
    <source>
        <dbReference type="ARBA" id="ARBA00022448"/>
    </source>
</evidence>
<dbReference type="PROSITE" id="PS50928">
    <property type="entry name" value="ABC_TM1"/>
    <property type="match status" value="1"/>
</dbReference>
<dbReference type="GO" id="GO:0005886">
    <property type="term" value="C:plasma membrane"/>
    <property type="evidence" value="ECO:0007669"/>
    <property type="project" value="UniProtKB-SubCell"/>
</dbReference>
<reference evidence="9" key="2">
    <citation type="submission" date="2021-04" db="EMBL/GenBank/DDBJ databases">
        <authorList>
            <person name="Gilroy R."/>
        </authorList>
    </citation>
    <scope>NUCLEOTIDE SEQUENCE</scope>
    <source>
        <strain evidence="9">CHK33-5263</strain>
    </source>
</reference>
<dbReference type="SUPFAM" id="SSF161098">
    <property type="entry name" value="MetI-like"/>
    <property type="match status" value="1"/>
</dbReference>
<dbReference type="EMBL" id="DXBS01000059">
    <property type="protein sequence ID" value="HIZ24415.1"/>
    <property type="molecule type" value="Genomic_DNA"/>
</dbReference>
<keyword evidence="2" id="KW-0813">Transport</keyword>
<evidence type="ECO:0000256" key="4">
    <source>
        <dbReference type="ARBA" id="ARBA00022692"/>
    </source>
</evidence>
<feature type="transmembrane region" description="Helical" evidence="7">
    <location>
        <begin position="82"/>
        <end position="105"/>
    </location>
</feature>
<evidence type="ECO:0000259" key="8">
    <source>
        <dbReference type="PROSITE" id="PS50928"/>
    </source>
</evidence>
<evidence type="ECO:0000256" key="6">
    <source>
        <dbReference type="ARBA" id="ARBA00023136"/>
    </source>
</evidence>
<organism evidence="9 10">
    <name type="scientific">Candidatus Gallimonas intestinigallinarum</name>
    <dbReference type="NCBI Taxonomy" id="2838604"/>
    <lineage>
        <taxon>Bacteria</taxon>
        <taxon>Bacillati</taxon>
        <taxon>Bacillota</taxon>
        <taxon>Clostridia</taxon>
        <taxon>Candidatus Gallimonas</taxon>
    </lineage>
</organism>
<evidence type="ECO:0000256" key="1">
    <source>
        <dbReference type="ARBA" id="ARBA00004651"/>
    </source>
</evidence>
<comment type="subcellular location">
    <subcellularLocation>
        <location evidence="1">Cell membrane</location>
        <topology evidence="1">Multi-pass membrane protein</topology>
    </subcellularLocation>
</comment>
<dbReference type="Proteomes" id="UP000824044">
    <property type="component" value="Unassembled WGS sequence"/>
</dbReference>
<dbReference type="PANTHER" id="PTHR30193">
    <property type="entry name" value="ABC TRANSPORTER PERMEASE PROTEIN"/>
    <property type="match status" value="1"/>
</dbReference>
<gene>
    <name evidence="9" type="ORF">H9812_02935</name>
</gene>
<dbReference type="Gene3D" id="1.10.3720.10">
    <property type="entry name" value="MetI-like"/>
    <property type="match status" value="1"/>
</dbReference>
<accession>A0A9D2DWJ9</accession>
<keyword evidence="4 7" id="KW-0812">Transmembrane</keyword>
<sequence length="305" mass="34127">MKAITPSKRKRIAVDWLTSFLFILPVVIGILMFTLYPMVSSLVYSFTRTYTTVQGVGEWVGFENYSMIFNEFWPEIGRSLGITFLFTVISLPLTLVLSFALALLLTKDIKGIKAFRVIYYLPVMIPTVVSGILWSMLANGTDMSAFNVILNACGIPSFPFYDSGDTAMFTFIVMGLFTIGSSMILWIAQIKSIPVTLYEVADLEGASALVKLFKITIPMCTPIIFYNLVMGIINSLQVFSNVITLNIEPSGKEALDFIVVQIYDFYNSTDLSMACALSWILFIIIAILSGLTFKLNKWVYYGEDV</sequence>
<dbReference type="PANTHER" id="PTHR30193:SF1">
    <property type="entry name" value="ABC TRANSPORTER PERMEASE PROTEIN YESP-RELATED"/>
    <property type="match status" value="1"/>
</dbReference>
<feature type="transmembrane region" description="Helical" evidence="7">
    <location>
        <begin position="12"/>
        <end position="36"/>
    </location>
</feature>
<evidence type="ECO:0000256" key="7">
    <source>
        <dbReference type="SAM" id="Phobius"/>
    </source>
</evidence>
<evidence type="ECO:0000256" key="3">
    <source>
        <dbReference type="ARBA" id="ARBA00022475"/>
    </source>
</evidence>
<feature type="transmembrane region" description="Helical" evidence="7">
    <location>
        <begin position="117"/>
        <end position="137"/>
    </location>
</feature>
<dbReference type="AlphaFoldDB" id="A0A9D2DWJ9"/>
<reference evidence="9" key="1">
    <citation type="journal article" date="2021" name="PeerJ">
        <title>Extensive microbial diversity within the chicken gut microbiome revealed by metagenomics and culture.</title>
        <authorList>
            <person name="Gilroy R."/>
            <person name="Ravi A."/>
            <person name="Getino M."/>
            <person name="Pursley I."/>
            <person name="Horton D.L."/>
            <person name="Alikhan N.F."/>
            <person name="Baker D."/>
            <person name="Gharbi K."/>
            <person name="Hall N."/>
            <person name="Watson M."/>
            <person name="Adriaenssens E.M."/>
            <person name="Foster-Nyarko E."/>
            <person name="Jarju S."/>
            <person name="Secka A."/>
            <person name="Antonio M."/>
            <person name="Oren A."/>
            <person name="Chaudhuri R.R."/>
            <person name="La Ragione R."/>
            <person name="Hildebrand F."/>
            <person name="Pallen M.J."/>
        </authorList>
    </citation>
    <scope>NUCLEOTIDE SEQUENCE</scope>
    <source>
        <strain evidence="9">CHK33-5263</strain>
    </source>
</reference>
<evidence type="ECO:0000313" key="9">
    <source>
        <dbReference type="EMBL" id="HIZ24415.1"/>
    </source>
</evidence>
<evidence type="ECO:0000313" key="10">
    <source>
        <dbReference type="Proteomes" id="UP000824044"/>
    </source>
</evidence>
<evidence type="ECO:0000256" key="5">
    <source>
        <dbReference type="ARBA" id="ARBA00022989"/>
    </source>
</evidence>
<comment type="caution">
    <text evidence="9">The sequence shown here is derived from an EMBL/GenBank/DDBJ whole genome shotgun (WGS) entry which is preliminary data.</text>
</comment>
<protein>
    <submittedName>
        <fullName evidence="9">Sugar ABC transporter permease</fullName>
    </submittedName>
</protein>
<keyword evidence="6 7" id="KW-0472">Membrane</keyword>
<proteinExistence type="predicted"/>
<feature type="transmembrane region" description="Helical" evidence="7">
    <location>
        <begin position="167"/>
        <end position="188"/>
    </location>
</feature>
<dbReference type="CDD" id="cd06261">
    <property type="entry name" value="TM_PBP2"/>
    <property type="match status" value="1"/>
</dbReference>
<dbReference type="GO" id="GO:0055085">
    <property type="term" value="P:transmembrane transport"/>
    <property type="evidence" value="ECO:0007669"/>
    <property type="project" value="InterPro"/>
</dbReference>
<feature type="transmembrane region" description="Helical" evidence="7">
    <location>
        <begin position="223"/>
        <end position="243"/>
    </location>
</feature>
<keyword evidence="5 7" id="KW-1133">Transmembrane helix</keyword>
<feature type="transmembrane region" description="Helical" evidence="7">
    <location>
        <begin position="271"/>
        <end position="293"/>
    </location>
</feature>
<dbReference type="InterPro" id="IPR035906">
    <property type="entry name" value="MetI-like_sf"/>
</dbReference>
<dbReference type="InterPro" id="IPR000515">
    <property type="entry name" value="MetI-like"/>
</dbReference>
<name>A0A9D2DWJ9_9FIRM</name>
<dbReference type="SUPFAM" id="SSF160964">
    <property type="entry name" value="MalF N-terminal region-like"/>
    <property type="match status" value="1"/>
</dbReference>